<dbReference type="InterPro" id="IPR013783">
    <property type="entry name" value="Ig-like_fold"/>
</dbReference>
<dbReference type="Proteomes" id="UP000306628">
    <property type="component" value="Unassembled WGS sequence"/>
</dbReference>
<evidence type="ECO:0000256" key="3">
    <source>
        <dbReference type="SAM" id="MobiDB-lite"/>
    </source>
</evidence>
<feature type="chain" id="PRO_5039107189" description="Fibronectin type-III domain-containing protein" evidence="4">
    <location>
        <begin position="25"/>
        <end position="582"/>
    </location>
</feature>
<dbReference type="PROSITE" id="PS50853">
    <property type="entry name" value="FN3"/>
    <property type="match status" value="2"/>
</dbReference>
<sequence length="582" mass="61911">MFLRRLAAAVVLVFGSLTGSLPLAGTAAASTPQAGLSLAVPAYFYPGELWRQLAEPGVGIVVANPFSGPGKDFDPNYAQALSEARAAGITVLGYVATGYLGSTGRATRLGETTPLAWLAQAQQEVARWYELYGAYGLGGVFLDEVQNVCGPSNSYSGTYRALDQSIKSLHRGAFTVINPGIGTEECYADIADVSLTFEGTYETYRSWQPPAWQRGRDPRRFWHLVHATATEEQMADAMRLAKERGAGYVYVTPDVLANPWDTLPSYWQAELAAAKARDTAAPARPGAAVAVERTPTALSLAWRPTLDAVGYDVYLDGLRVAGTAGRVPAVTVRNLEPRTRYAVTVKARDLAGNVSAAGTPASIETRRPDRSPPATPAGLRADQVKVASVRLAWERSAGAAWYDVLMDGRRLLRLPAGLLPGDATVPVTGLTPATSYAFTVTARDDGGNVSAPTPALSVTTTVPSGDPISEPGGSVAADSVTYQTRYNLPFDFHHVYIDLDDDPATGFAVAGIGADYLIENSWFYRHAGEGWNWTPVDANPLVSSADDLFVWRVPLAGAGPHKVVFHGSGSSPESYSPVVTVS</sequence>
<keyword evidence="7" id="KW-1185">Reference proteome</keyword>
<gene>
    <name evidence="6" type="ORF">ETD85_38680</name>
</gene>
<organism evidence="6 7">
    <name type="scientific">Nonomuraea zeae</name>
    <dbReference type="NCBI Taxonomy" id="1642303"/>
    <lineage>
        <taxon>Bacteria</taxon>
        <taxon>Bacillati</taxon>
        <taxon>Actinomycetota</taxon>
        <taxon>Actinomycetes</taxon>
        <taxon>Streptosporangiales</taxon>
        <taxon>Streptosporangiaceae</taxon>
        <taxon>Nonomuraea</taxon>
    </lineage>
</organism>
<keyword evidence="4" id="KW-0732">Signal</keyword>
<keyword evidence="1" id="KW-0378">Hydrolase</keyword>
<reference evidence="6 7" key="1">
    <citation type="submission" date="2019-05" db="EMBL/GenBank/DDBJ databases">
        <title>Draft genome sequence of Nonomuraea zeae DSM 100528.</title>
        <authorList>
            <person name="Saricaoglu S."/>
            <person name="Isik K."/>
        </authorList>
    </citation>
    <scope>NUCLEOTIDE SEQUENCE [LARGE SCALE GENOMIC DNA]</scope>
    <source>
        <strain evidence="6 7">DSM 100528</strain>
    </source>
</reference>
<dbReference type="PANTHER" id="PTHR35040:SF7">
    <property type="entry name" value="FIBRONECTIN TYPE-III DOMAIN-CONTAINING PROTEIN-RELATED"/>
    <property type="match status" value="1"/>
</dbReference>
<comment type="caution">
    <text evidence="6">The sequence shown here is derived from an EMBL/GenBank/DDBJ whole genome shotgun (WGS) entry which is preliminary data.</text>
</comment>
<dbReference type="EMBL" id="VCKX01000164">
    <property type="protein sequence ID" value="TMR27592.1"/>
    <property type="molecule type" value="Genomic_DNA"/>
</dbReference>
<feature type="domain" description="Fibronectin type-III" evidence="5">
    <location>
        <begin position="375"/>
        <end position="464"/>
    </location>
</feature>
<feature type="domain" description="Fibronectin type-III" evidence="5">
    <location>
        <begin position="284"/>
        <end position="368"/>
    </location>
</feature>
<dbReference type="RefSeq" id="WP_138694789.1">
    <property type="nucleotide sequence ID" value="NZ_JBHSAZ010000014.1"/>
</dbReference>
<keyword evidence="2" id="KW-0119">Carbohydrate metabolism</keyword>
<dbReference type="SMART" id="SM00060">
    <property type="entry name" value="FN3"/>
    <property type="match status" value="2"/>
</dbReference>
<dbReference type="AlphaFoldDB" id="A0A5S4G418"/>
<dbReference type="InterPro" id="IPR036116">
    <property type="entry name" value="FN3_sf"/>
</dbReference>
<keyword evidence="1" id="KW-0326">Glycosidase</keyword>
<feature type="region of interest" description="Disordered" evidence="3">
    <location>
        <begin position="356"/>
        <end position="378"/>
    </location>
</feature>
<dbReference type="GO" id="GO:0000272">
    <property type="term" value="P:polysaccharide catabolic process"/>
    <property type="evidence" value="ECO:0007669"/>
    <property type="project" value="UniProtKB-KW"/>
</dbReference>
<protein>
    <recommendedName>
        <fullName evidence="5">Fibronectin type-III domain-containing protein</fullName>
    </recommendedName>
</protein>
<keyword evidence="2" id="KW-0624">Polysaccharide degradation</keyword>
<evidence type="ECO:0000256" key="4">
    <source>
        <dbReference type="SAM" id="SignalP"/>
    </source>
</evidence>
<feature type="signal peptide" evidence="4">
    <location>
        <begin position="1"/>
        <end position="24"/>
    </location>
</feature>
<dbReference type="CDD" id="cd00063">
    <property type="entry name" value="FN3"/>
    <property type="match status" value="2"/>
</dbReference>
<dbReference type="SUPFAM" id="SSF49265">
    <property type="entry name" value="Fibronectin type III"/>
    <property type="match status" value="1"/>
</dbReference>
<evidence type="ECO:0000256" key="1">
    <source>
        <dbReference type="ARBA" id="ARBA00023295"/>
    </source>
</evidence>
<name>A0A5S4G418_9ACTN</name>
<evidence type="ECO:0000313" key="6">
    <source>
        <dbReference type="EMBL" id="TMR27592.1"/>
    </source>
</evidence>
<dbReference type="Pfam" id="PF12138">
    <property type="entry name" value="Spherulin4"/>
    <property type="match status" value="1"/>
</dbReference>
<dbReference type="PANTHER" id="PTHR35040">
    <property type="match status" value="1"/>
</dbReference>
<proteinExistence type="predicted"/>
<dbReference type="GO" id="GO:0016798">
    <property type="term" value="F:hydrolase activity, acting on glycosyl bonds"/>
    <property type="evidence" value="ECO:0007669"/>
    <property type="project" value="UniProtKB-KW"/>
</dbReference>
<accession>A0A5S4G418</accession>
<evidence type="ECO:0000313" key="7">
    <source>
        <dbReference type="Proteomes" id="UP000306628"/>
    </source>
</evidence>
<dbReference type="InterPro" id="IPR021986">
    <property type="entry name" value="Spherulin4"/>
</dbReference>
<evidence type="ECO:0000259" key="5">
    <source>
        <dbReference type="PROSITE" id="PS50853"/>
    </source>
</evidence>
<dbReference type="InterPro" id="IPR003961">
    <property type="entry name" value="FN3_dom"/>
</dbReference>
<evidence type="ECO:0000256" key="2">
    <source>
        <dbReference type="ARBA" id="ARBA00023326"/>
    </source>
</evidence>
<dbReference type="Gene3D" id="2.60.40.10">
    <property type="entry name" value="Immunoglobulins"/>
    <property type="match status" value="2"/>
</dbReference>
<dbReference type="OrthoDB" id="3311125at2"/>